<dbReference type="Proteomes" id="UP000076532">
    <property type="component" value="Unassembled WGS sequence"/>
</dbReference>
<feature type="compositionally biased region" description="Polar residues" evidence="1">
    <location>
        <begin position="190"/>
        <end position="201"/>
    </location>
</feature>
<accession>A0A166LN26</accession>
<proteinExistence type="predicted"/>
<sequence length="321" mass="34747">MYEAEDAETRDTVEAYIEKITQEPMPMNRGEIQIVIINVSKNSMGATFKESYPNFDTTILHLYRDFLCTACSDEYGDGYELPCLDFSLHMIKPSDGTMGLLTPAHSPLPTTVSSESTMDPSPSGYSLSSLPITAPSDNTTALSPLGVLPHPLFSSLYPQINVLQQKPAEVAAAQESMEYDLAGDANMIHTTSTPSSANKANTAAKISKARPRPKARTTNVVDNTTDDACARTVQVDAAADVMALITAALNNNSTSMSADTLGRSQHRKTHTPAGEAMATQNVVNVLKASKAAEMKAKQLVQAHRVETTVAKKAKKRYWYIV</sequence>
<name>A0A166LN26_9AGAM</name>
<feature type="region of interest" description="Disordered" evidence="1">
    <location>
        <begin position="190"/>
        <end position="219"/>
    </location>
</feature>
<keyword evidence="3" id="KW-1185">Reference proteome</keyword>
<organism evidence="2 3">
    <name type="scientific">Athelia psychrophila</name>
    <dbReference type="NCBI Taxonomy" id="1759441"/>
    <lineage>
        <taxon>Eukaryota</taxon>
        <taxon>Fungi</taxon>
        <taxon>Dikarya</taxon>
        <taxon>Basidiomycota</taxon>
        <taxon>Agaricomycotina</taxon>
        <taxon>Agaricomycetes</taxon>
        <taxon>Agaricomycetidae</taxon>
        <taxon>Atheliales</taxon>
        <taxon>Atheliaceae</taxon>
        <taxon>Athelia</taxon>
    </lineage>
</organism>
<evidence type="ECO:0000313" key="2">
    <source>
        <dbReference type="EMBL" id="KZP23138.1"/>
    </source>
</evidence>
<dbReference type="AlphaFoldDB" id="A0A166LN26"/>
<evidence type="ECO:0000256" key="1">
    <source>
        <dbReference type="SAM" id="MobiDB-lite"/>
    </source>
</evidence>
<reference evidence="2 3" key="1">
    <citation type="journal article" date="2016" name="Mol. Biol. Evol.">
        <title>Comparative Genomics of Early-Diverging Mushroom-Forming Fungi Provides Insights into the Origins of Lignocellulose Decay Capabilities.</title>
        <authorList>
            <person name="Nagy L.G."/>
            <person name="Riley R."/>
            <person name="Tritt A."/>
            <person name="Adam C."/>
            <person name="Daum C."/>
            <person name="Floudas D."/>
            <person name="Sun H."/>
            <person name="Yadav J.S."/>
            <person name="Pangilinan J."/>
            <person name="Larsson K.H."/>
            <person name="Matsuura K."/>
            <person name="Barry K."/>
            <person name="Labutti K."/>
            <person name="Kuo R."/>
            <person name="Ohm R.A."/>
            <person name="Bhattacharya S.S."/>
            <person name="Shirouzu T."/>
            <person name="Yoshinaga Y."/>
            <person name="Martin F.M."/>
            <person name="Grigoriev I.V."/>
            <person name="Hibbett D.S."/>
        </authorList>
    </citation>
    <scope>NUCLEOTIDE SEQUENCE [LARGE SCALE GENOMIC DNA]</scope>
    <source>
        <strain evidence="2 3">CBS 109695</strain>
    </source>
</reference>
<protein>
    <submittedName>
        <fullName evidence="2">Uncharacterized protein</fullName>
    </submittedName>
</protein>
<dbReference type="EMBL" id="KV417534">
    <property type="protein sequence ID" value="KZP23138.1"/>
    <property type="molecule type" value="Genomic_DNA"/>
</dbReference>
<evidence type="ECO:0000313" key="3">
    <source>
        <dbReference type="Proteomes" id="UP000076532"/>
    </source>
</evidence>
<gene>
    <name evidence="2" type="ORF">FIBSPDRAFT_889787</name>
</gene>
<dbReference type="OrthoDB" id="2683861at2759"/>